<dbReference type="CDD" id="cd12089">
    <property type="entry name" value="Hef_ID"/>
    <property type="match status" value="1"/>
</dbReference>
<dbReference type="PANTHER" id="PTHR14025">
    <property type="entry name" value="FANCONI ANEMIA GROUP M FANCM FAMILY MEMBER"/>
    <property type="match status" value="1"/>
</dbReference>
<evidence type="ECO:0000256" key="2">
    <source>
        <dbReference type="ARBA" id="ARBA00022801"/>
    </source>
</evidence>
<keyword evidence="3 8" id="KW-0347">Helicase</keyword>
<feature type="domain" description="Helicase C-terminal" evidence="7">
    <location>
        <begin position="376"/>
        <end position="548"/>
    </location>
</feature>
<dbReference type="AlphaFoldDB" id="Q1ERA3"/>
<evidence type="ECO:0000256" key="5">
    <source>
        <dbReference type="SAM" id="MobiDB-lite"/>
    </source>
</evidence>
<organism evidence="8">
    <name type="scientific">uncultured Candidatus Nitrosocaldus sp</name>
    <dbReference type="NCBI Taxonomy" id="766501"/>
    <lineage>
        <taxon>Archaea</taxon>
        <taxon>Nitrososphaerota</taxon>
        <taxon>Nitrososphaeria</taxon>
        <taxon>Candidatus Nitrosocaldales</taxon>
        <taxon>Candidatus Nitrosocaldaceae</taxon>
        <taxon>Candidatus Nitrosocaldus</taxon>
        <taxon>environmental samples</taxon>
    </lineage>
</organism>
<dbReference type="InterPro" id="IPR001650">
    <property type="entry name" value="Helicase_C-like"/>
</dbReference>
<dbReference type="GO" id="GO:0004386">
    <property type="term" value="F:helicase activity"/>
    <property type="evidence" value="ECO:0007669"/>
    <property type="project" value="UniProtKB-KW"/>
</dbReference>
<evidence type="ECO:0000256" key="1">
    <source>
        <dbReference type="ARBA" id="ARBA00022741"/>
    </source>
</evidence>
<proteinExistence type="predicted"/>
<dbReference type="GO" id="GO:0016787">
    <property type="term" value="F:hydrolase activity"/>
    <property type="evidence" value="ECO:0007669"/>
    <property type="project" value="UniProtKB-KW"/>
</dbReference>
<dbReference type="GO" id="GO:0005524">
    <property type="term" value="F:ATP binding"/>
    <property type="evidence" value="ECO:0007669"/>
    <property type="project" value="UniProtKB-KW"/>
</dbReference>
<keyword evidence="2" id="KW-0378">Hydrolase</keyword>
<dbReference type="InterPro" id="IPR041755">
    <property type="entry name" value="Hef_ID"/>
</dbReference>
<feature type="compositionally biased region" description="Polar residues" evidence="5">
    <location>
        <begin position="1"/>
        <end position="11"/>
    </location>
</feature>
<dbReference type="SMART" id="SM00490">
    <property type="entry name" value="HELICc"/>
    <property type="match status" value="1"/>
</dbReference>
<dbReference type="Gene3D" id="1.20.1320.20">
    <property type="entry name" value="hef helicase domain"/>
    <property type="match status" value="1"/>
</dbReference>
<reference evidence="8" key="1">
    <citation type="submission" date="2006-01" db="EMBL/GenBank/DDBJ databases">
        <title>uncultured crenarchaeote 31-F-01.</title>
        <authorList>
            <person name="Nunoura T."/>
            <person name="Takami H."/>
            <person name="Oida H."/>
            <person name="Nishi S."/>
            <person name="Shimamura S."/>
            <person name="Takai K."/>
            <person name="Ishino Y."/>
            <person name="Horikoshi K."/>
        </authorList>
    </citation>
    <scope>NUCLEOTIDE SEQUENCE</scope>
</reference>
<feature type="region of interest" description="Disordered" evidence="5">
    <location>
        <begin position="1"/>
        <end position="32"/>
    </location>
</feature>
<feature type="domain" description="Helicase ATP-binding" evidence="6">
    <location>
        <begin position="51"/>
        <end position="229"/>
    </location>
</feature>
<name>Q1ERA3_9ARCH</name>
<dbReference type="Pfam" id="PF00271">
    <property type="entry name" value="Helicase_C"/>
    <property type="match status" value="1"/>
</dbReference>
<dbReference type="InterPro" id="IPR011545">
    <property type="entry name" value="DEAD/DEAH_box_helicase_dom"/>
</dbReference>
<evidence type="ECO:0000259" key="7">
    <source>
        <dbReference type="PROSITE" id="PS51194"/>
    </source>
</evidence>
<dbReference type="Pfam" id="PF00270">
    <property type="entry name" value="DEAD"/>
    <property type="match status" value="1"/>
</dbReference>
<evidence type="ECO:0000259" key="6">
    <source>
        <dbReference type="PROSITE" id="PS51192"/>
    </source>
</evidence>
<dbReference type="PROSITE" id="PS51194">
    <property type="entry name" value="HELICASE_CTER"/>
    <property type="match status" value="1"/>
</dbReference>
<dbReference type="GO" id="GO:0003676">
    <property type="term" value="F:nucleic acid binding"/>
    <property type="evidence" value="ECO:0007669"/>
    <property type="project" value="InterPro"/>
</dbReference>
<dbReference type="InterPro" id="IPR014001">
    <property type="entry name" value="Helicase_ATP-bd"/>
</dbReference>
<gene>
    <name evidence="8" type="primary">HGP-23</name>
</gene>
<keyword evidence="1" id="KW-0547">Nucleotide-binding</keyword>
<evidence type="ECO:0000256" key="3">
    <source>
        <dbReference type="ARBA" id="ARBA00022806"/>
    </source>
</evidence>
<dbReference type="SUPFAM" id="SSF52540">
    <property type="entry name" value="P-loop containing nucleoside triphosphate hydrolases"/>
    <property type="match status" value="1"/>
</dbReference>
<accession>Q1ERA3</accession>
<dbReference type="Gene3D" id="3.40.50.300">
    <property type="entry name" value="P-loop containing nucleotide triphosphate hydrolases"/>
    <property type="match status" value="2"/>
</dbReference>
<dbReference type="EMBL" id="AB246700">
    <property type="protein sequence ID" value="BAE95223.1"/>
    <property type="molecule type" value="Genomic_DNA"/>
</dbReference>
<protein>
    <submittedName>
        <fullName evidence="8">ATP-dependent RNA helicase</fullName>
    </submittedName>
</protein>
<evidence type="ECO:0000313" key="8">
    <source>
        <dbReference type="EMBL" id="BAE95223.1"/>
    </source>
</evidence>
<feature type="compositionally biased region" description="Low complexity" evidence="5">
    <location>
        <begin position="12"/>
        <end position="25"/>
    </location>
</feature>
<dbReference type="SMART" id="SM00487">
    <property type="entry name" value="DEXDc"/>
    <property type="match status" value="1"/>
</dbReference>
<dbReference type="PROSITE" id="PS51192">
    <property type="entry name" value="HELICASE_ATP_BIND_1"/>
    <property type="match status" value="1"/>
</dbReference>
<dbReference type="InterPro" id="IPR027417">
    <property type="entry name" value="P-loop_NTPase"/>
</dbReference>
<dbReference type="GO" id="GO:0140097">
    <property type="term" value="F:catalytic activity, acting on DNA"/>
    <property type="evidence" value="ECO:0007669"/>
    <property type="project" value="UniProtKB-ARBA"/>
</dbReference>
<evidence type="ECO:0000256" key="4">
    <source>
        <dbReference type="ARBA" id="ARBA00022840"/>
    </source>
</evidence>
<dbReference type="PANTHER" id="PTHR14025:SF20">
    <property type="entry name" value="FANCONI ANEMIA GROUP M PROTEIN"/>
    <property type="match status" value="1"/>
</dbReference>
<keyword evidence="4" id="KW-0067">ATP-binding</keyword>
<sequence length="589" mass="65315">MGMSTDSTDIGSSSNNNNSSSSSSNNKDDGWVEHELIKPRSIEKRRYQISIASVARQKNTLVVLPTGLGKTTIALLLIADTLKHGGRALFLAPTRVLVHQHYNFLKEHILHDGIAVLTGNTPRHERIEVWNSASVVCSTPQVTLNDIERGLIDAGDFALLVFDEAHRAVGDYSYGRIASLLADASSSSNSSSSSSSSTGAGVRIIGFTATLPDDKEKVLEIASNLMIERIEVRDESSPDVRPYIQDTKIEFVTITLTPVMRRIREHVERALQSRLEELKRLGVISSTRVNMSNLIEARESISSIKGSTVPLYSAIRLSHALKVLDTQGITAFTRFYERLREKKGGVGVRSLVEDRELKSAYELARGAELSGLEHPKLSRLVEILRREGFSSDEGYYSISSSSNNSNYRRGKALIFTSYRDSVEVITSRLIAEGFKVGYLIGKTGEYGLRQEEQVEVVERFRAGEYSILVATSVGEEGLDIAECNLVIFYDNVPSAIRFVQRKGRTGRRMPGKVIVLVAKDTIDEAYHWISRKKVRQVRSIVSIVNRIIANRSGKDYRSNGKSSSEDGGSYGNNIYHSSANLTNLDDFIR</sequence>